<feature type="coiled-coil region" evidence="1">
    <location>
        <begin position="18"/>
        <end position="117"/>
    </location>
</feature>
<dbReference type="RefSeq" id="WP_013886147.1">
    <property type="nucleotide sequence ID" value="NC_015672.1"/>
</dbReference>
<evidence type="ECO:0000313" key="4">
    <source>
        <dbReference type="EMBL" id="AEI14657.1"/>
    </source>
</evidence>
<reference evidence="5" key="2">
    <citation type="submission" date="2011-06" db="EMBL/GenBank/DDBJ databases">
        <title>The complete genome of Flexistipes sinusarabici DSM 4947.</title>
        <authorList>
            <person name="Lucas S."/>
            <person name="Han J."/>
            <person name="Lapidus A."/>
            <person name="Bruce D."/>
            <person name="Goodwin L."/>
            <person name="Pitluck S."/>
            <person name="Peters L."/>
            <person name="Kyrpides N."/>
            <person name="Mavromatis K."/>
            <person name="Ivanova N."/>
            <person name="Mikhailova N."/>
            <person name="Chertkov O."/>
            <person name="Detter J.C."/>
            <person name="Tapia R."/>
            <person name="Han C."/>
            <person name="Land M."/>
            <person name="Hauser L."/>
            <person name="Markowitz V."/>
            <person name="Cheng J.-F."/>
            <person name="Hugenholtz P."/>
            <person name="Woyke T."/>
            <person name="Wu D."/>
            <person name="Spring S."/>
            <person name="Schroeder M."/>
            <person name="Brambilla E."/>
            <person name="Klenk H.-P."/>
            <person name="Eisen J.A."/>
        </authorList>
    </citation>
    <scope>NUCLEOTIDE SEQUENCE [LARGE SCALE GENOMIC DNA]</scope>
    <source>
        <strain evidence="5">DSM 4947 / MAS 10</strain>
    </source>
</reference>
<dbReference type="KEGG" id="fsi:Flexsi_0998"/>
<dbReference type="Proteomes" id="UP000006621">
    <property type="component" value="Chromosome"/>
</dbReference>
<dbReference type="PANTHER" id="PTHR39082">
    <property type="entry name" value="PHOSPHOLIPASE C-BETA-2-RELATED"/>
    <property type="match status" value="1"/>
</dbReference>
<protein>
    <submittedName>
        <fullName evidence="4">Uncharacterized protein</fullName>
    </submittedName>
</protein>
<dbReference type="eggNOG" id="COG1579">
    <property type="taxonomic scope" value="Bacteria"/>
</dbReference>
<evidence type="ECO:0000259" key="3">
    <source>
        <dbReference type="Pfam" id="PF24481"/>
    </source>
</evidence>
<proteinExistence type="predicted"/>
<keyword evidence="5" id="KW-1185">Reference proteome</keyword>
<keyword evidence="1" id="KW-0175">Coiled coil</keyword>
<name>F8E5M6_FLESM</name>
<dbReference type="AlphaFoldDB" id="F8E5M6"/>
<reference evidence="4 5" key="1">
    <citation type="journal article" date="2011" name="Stand. Genomic Sci.">
        <title>Genome sequence of the moderately thermophilic halophile Flexistipes sinusarabici strain (MAS10).</title>
        <authorList>
            <person name="Lapidus A."/>
            <person name="Chertkov O."/>
            <person name="Nolan M."/>
            <person name="Lucas S."/>
            <person name="Hammon N."/>
            <person name="Deshpande S."/>
            <person name="Cheng J.F."/>
            <person name="Tapia R."/>
            <person name="Han C."/>
            <person name="Goodwin L."/>
            <person name="Pitluck S."/>
            <person name="Liolios K."/>
            <person name="Pagani I."/>
            <person name="Ivanova N."/>
            <person name="Huntemann M."/>
            <person name="Mavromatis K."/>
            <person name="Mikhailova N."/>
            <person name="Pati A."/>
            <person name="Chen A."/>
            <person name="Palaniappan K."/>
            <person name="Land M."/>
            <person name="Hauser L."/>
            <person name="Brambilla E.M."/>
            <person name="Rohde M."/>
            <person name="Abt B."/>
            <person name="Spring S."/>
            <person name="Goker M."/>
            <person name="Bristow J."/>
            <person name="Eisen J.A."/>
            <person name="Markowitz V."/>
            <person name="Hugenholtz P."/>
            <person name="Kyrpides N.C."/>
            <person name="Klenk H.P."/>
            <person name="Woyke T."/>
        </authorList>
    </citation>
    <scope>NUCLEOTIDE SEQUENCE [LARGE SCALE GENOMIC DNA]</scope>
    <source>
        <strain evidence="5">DSM 4947 / MAS 10</strain>
    </source>
</reference>
<dbReference type="Pfam" id="PF24481">
    <property type="entry name" value="CT398_CC"/>
    <property type="match status" value="1"/>
</dbReference>
<sequence>MLESVENLIELQKIDNRIAELETYLNEIPDELKNLKNEKERLTVQYEELETRLNSLKSERNELETSSSEKNRLLDNAQKKLTTVKNNKEYEAVLKELDTLKKEIYEEELKVLELNDEIETNEKDFKACSEKKEQVDKQYEELMTKRDEENISHRQELEELREKRKKAVKNVKKQILSKYEMIRKARNNLAIVRVENETCTGCYMKVPPQLYVEVKKEHAIQQCPNCQRFLYFYEDAEQEQAAKS</sequence>
<dbReference type="Pfam" id="PF02591">
    <property type="entry name" value="Zn_ribbon_9"/>
    <property type="match status" value="1"/>
</dbReference>
<feature type="domain" description="CT398-like coiled coil hairpin" evidence="3">
    <location>
        <begin position="11"/>
        <end position="185"/>
    </location>
</feature>
<feature type="domain" description="C4-type zinc ribbon" evidence="2">
    <location>
        <begin position="198"/>
        <end position="230"/>
    </location>
</feature>
<dbReference type="Gene3D" id="1.10.287.1490">
    <property type="match status" value="1"/>
</dbReference>
<dbReference type="PANTHER" id="PTHR39082:SF1">
    <property type="entry name" value="SCAVENGER RECEPTOR CLASS A MEMBER 3"/>
    <property type="match status" value="1"/>
</dbReference>
<evidence type="ECO:0000313" key="5">
    <source>
        <dbReference type="Proteomes" id="UP000006621"/>
    </source>
</evidence>
<dbReference type="OrthoDB" id="9795058at2"/>
<organism evidence="4 5">
    <name type="scientific">Flexistipes sinusarabici (strain ATCC 49648 / DSM 4947 / MAS 10)</name>
    <dbReference type="NCBI Taxonomy" id="717231"/>
    <lineage>
        <taxon>Bacteria</taxon>
        <taxon>Pseudomonadati</taxon>
        <taxon>Deferribacterota</taxon>
        <taxon>Deferribacteres</taxon>
        <taxon>Deferribacterales</taxon>
        <taxon>Flexistipitaceae</taxon>
        <taxon>Flexistipes</taxon>
    </lineage>
</organism>
<dbReference type="EMBL" id="CP002858">
    <property type="protein sequence ID" value="AEI14657.1"/>
    <property type="molecule type" value="Genomic_DNA"/>
</dbReference>
<dbReference type="InterPro" id="IPR056003">
    <property type="entry name" value="CT398_CC_hairpin"/>
</dbReference>
<dbReference type="STRING" id="717231.Flexsi_0998"/>
<dbReference type="HOGENOM" id="CLU_073076_2_2_0"/>
<gene>
    <name evidence="4" type="ordered locus">Flexsi_0998</name>
</gene>
<evidence type="ECO:0000259" key="2">
    <source>
        <dbReference type="Pfam" id="PF02591"/>
    </source>
</evidence>
<dbReference type="InterPro" id="IPR052376">
    <property type="entry name" value="Oxidative_Scav/Glycosyltrans"/>
</dbReference>
<accession>F8E5M6</accession>
<evidence type="ECO:0000256" key="1">
    <source>
        <dbReference type="SAM" id="Coils"/>
    </source>
</evidence>
<feature type="coiled-coil region" evidence="1">
    <location>
        <begin position="143"/>
        <end position="177"/>
    </location>
</feature>
<dbReference type="InterPro" id="IPR003743">
    <property type="entry name" value="Zf-RING_7"/>
</dbReference>